<evidence type="ECO:0000313" key="2">
    <source>
        <dbReference type="Proteomes" id="UP000322873"/>
    </source>
</evidence>
<protein>
    <submittedName>
        <fullName evidence="1">Uncharacterized protein</fullName>
    </submittedName>
</protein>
<comment type="caution">
    <text evidence="1">The sequence shown here is derived from an EMBL/GenBank/DDBJ whole genome shotgun (WGS) entry which is preliminary data.</text>
</comment>
<dbReference type="AlphaFoldDB" id="A0A5M9JAH1"/>
<keyword evidence="2" id="KW-1185">Reference proteome</keyword>
<dbReference type="Proteomes" id="UP000322873">
    <property type="component" value="Unassembled WGS sequence"/>
</dbReference>
<dbReference type="EMBL" id="VICG01000012">
    <property type="protein sequence ID" value="KAA8566241.1"/>
    <property type="molecule type" value="Genomic_DNA"/>
</dbReference>
<name>A0A5M9JAH1_MONFR</name>
<accession>A0A5M9JAH1</accession>
<sequence>MWNWMQMMRLLNIMADDAEDPDKFEVIPVVVVVVDEAESRLVFGAVFTDVDIATDTDEVGGGGAGVERGTTVIALLVVPSITMKEKAWLDVAEAGSNVAVAFDNWEVENMPSGYELEDCRDGDAEIELMDGEM</sequence>
<reference evidence="1 2" key="1">
    <citation type="submission" date="2019-06" db="EMBL/GenBank/DDBJ databases">
        <title>Genome Sequence of the Brown Rot Fungal Pathogen Monilinia fructicola.</title>
        <authorList>
            <person name="De Miccolis Angelini R.M."/>
            <person name="Landi L."/>
            <person name="Abate D."/>
            <person name="Pollastro S."/>
            <person name="Romanazzi G."/>
            <person name="Faretra F."/>
        </authorList>
    </citation>
    <scope>NUCLEOTIDE SEQUENCE [LARGE SCALE GENOMIC DNA]</scope>
    <source>
        <strain evidence="1 2">Mfrc123</strain>
    </source>
</reference>
<evidence type="ECO:0000313" key="1">
    <source>
        <dbReference type="EMBL" id="KAA8566241.1"/>
    </source>
</evidence>
<proteinExistence type="predicted"/>
<gene>
    <name evidence="1" type="ORF">EYC84_008841</name>
</gene>
<organism evidence="1 2">
    <name type="scientific">Monilinia fructicola</name>
    <name type="common">Brown rot fungus</name>
    <name type="synonym">Ciboria fructicola</name>
    <dbReference type="NCBI Taxonomy" id="38448"/>
    <lineage>
        <taxon>Eukaryota</taxon>
        <taxon>Fungi</taxon>
        <taxon>Dikarya</taxon>
        <taxon>Ascomycota</taxon>
        <taxon>Pezizomycotina</taxon>
        <taxon>Leotiomycetes</taxon>
        <taxon>Helotiales</taxon>
        <taxon>Sclerotiniaceae</taxon>
        <taxon>Monilinia</taxon>
    </lineage>
</organism>